<feature type="signal peptide" evidence="1">
    <location>
        <begin position="1"/>
        <end position="41"/>
    </location>
</feature>
<evidence type="ECO:0000256" key="1">
    <source>
        <dbReference type="SAM" id="SignalP"/>
    </source>
</evidence>
<keyword evidence="3" id="KW-1185">Reference proteome</keyword>
<keyword evidence="1" id="KW-0732">Signal</keyword>
<dbReference type="AlphaFoldDB" id="A0A1G9G8R5"/>
<name>A0A1G9G8R5_9MICO</name>
<dbReference type="RefSeq" id="WP_092324648.1">
    <property type="nucleotide sequence ID" value="NZ_FNFU01000020.1"/>
</dbReference>
<protein>
    <submittedName>
        <fullName evidence="2">Uncharacterized protein</fullName>
    </submittedName>
</protein>
<reference evidence="2 3" key="1">
    <citation type="submission" date="2016-10" db="EMBL/GenBank/DDBJ databases">
        <authorList>
            <person name="de Groot N.N."/>
        </authorList>
    </citation>
    <scope>NUCLEOTIDE SEQUENCE [LARGE SCALE GENOMIC DNA]</scope>
    <source>
        <strain evidence="2 3">CGMCC 1.5382</strain>
    </source>
</reference>
<gene>
    <name evidence="2" type="ORF">SAMN05216282_12039</name>
</gene>
<dbReference type="EMBL" id="FNFU01000020">
    <property type="protein sequence ID" value="SDK97114.1"/>
    <property type="molecule type" value="Genomic_DNA"/>
</dbReference>
<dbReference type="Proteomes" id="UP000198701">
    <property type="component" value="Unassembled WGS sequence"/>
</dbReference>
<feature type="chain" id="PRO_5041161734" evidence="1">
    <location>
        <begin position="42"/>
        <end position="262"/>
    </location>
</feature>
<evidence type="ECO:0000313" key="2">
    <source>
        <dbReference type="EMBL" id="SDK97114.1"/>
    </source>
</evidence>
<sequence length="262" mass="26732">MNKNTISTRTSATRTKRVAIGAASALAAGALLGVGAQGATAAPLNASSDTESSSSSSVHAGTKGAVLAALKVELRADLSEGTDIGDKAQNVAETLSGHAALFERLPEKLQTDLTSLKEASEADRTTLATTITATALAGGYGEQVKEFAQEIQADPAHPLDGLRTVLQGDQAEAGAKGQSVEKIAQKLLDNPVLFDKLPESLQTDLTAVKDASDADRAAALQDVETSALAGEYGKTVQTIAERILSDTHATGGAHAEVETGGN</sequence>
<dbReference type="OrthoDB" id="5108561at2"/>
<organism evidence="2 3">
    <name type="scientific">Cryobacterium psychrotolerans</name>
    <dbReference type="NCBI Taxonomy" id="386301"/>
    <lineage>
        <taxon>Bacteria</taxon>
        <taxon>Bacillati</taxon>
        <taxon>Actinomycetota</taxon>
        <taxon>Actinomycetes</taxon>
        <taxon>Micrococcales</taxon>
        <taxon>Microbacteriaceae</taxon>
        <taxon>Cryobacterium</taxon>
    </lineage>
</organism>
<evidence type="ECO:0000313" key="3">
    <source>
        <dbReference type="Proteomes" id="UP000198701"/>
    </source>
</evidence>
<accession>A0A1G9G8R5</accession>
<proteinExistence type="predicted"/>
<dbReference type="STRING" id="386301.SAMN05216282_12039"/>